<keyword evidence="2" id="KW-1185">Reference proteome</keyword>
<sequence length="132" mass="14962">MTWVYNTDPFIDKNTGAMTNQQLHEQLTAQLKGFYHPAIEADEFLTLISKRKLGKFSAIFAADSGFKANSNRFLPYMEELVDDQQTLPKTNEEGFDVAIAAFLGKLQQMHNVLSQFSEQLKEKKNTPSNIGE</sequence>
<reference evidence="2" key="1">
    <citation type="submission" date="2018-05" db="EMBL/GenBank/DDBJ databases">
        <authorList>
            <person name="Cea G.-C."/>
            <person name="William W."/>
        </authorList>
    </citation>
    <scope>NUCLEOTIDE SEQUENCE [LARGE SCALE GENOMIC DNA]</scope>
    <source>
        <strain evidence="2">DB21MT 5</strain>
    </source>
</reference>
<proteinExistence type="predicted"/>
<dbReference type="AlphaFoldDB" id="A0A330LQX9"/>
<organism evidence="1 2">
    <name type="scientific">Moritella yayanosii</name>
    <dbReference type="NCBI Taxonomy" id="69539"/>
    <lineage>
        <taxon>Bacteria</taxon>
        <taxon>Pseudomonadati</taxon>
        <taxon>Pseudomonadota</taxon>
        <taxon>Gammaproteobacteria</taxon>
        <taxon>Alteromonadales</taxon>
        <taxon>Moritellaceae</taxon>
        <taxon>Moritella</taxon>
    </lineage>
</organism>
<name>A0A330LQX9_9GAMM</name>
<accession>A0A330LQX9</accession>
<gene>
    <name evidence="1" type="ORF">MORIYA_2583</name>
</gene>
<dbReference type="EMBL" id="LS483250">
    <property type="protein sequence ID" value="SQD79059.1"/>
    <property type="molecule type" value="Genomic_DNA"/>
</dbReference>
<evidence type="ECO:0000313" key="1">
    <source>
        <dbReference type="EMBL" id="SQD79059.1"/>
    </source>
</evidence>
<evidence type="ECO:0000313" key="2">
    <source>
        <dbReference type="Proteomes" id="UP000250163"/>
    </source>
</evidence>
<dbReference type="KEGG" id="mya:MORIYA_2583"/>
<protein>
    <submittedName>
        <fullName evidence="1">Uncharacterized protein</fullName>
    </submittedName>
</protein>
<dbReference type="Proteomes" id="UP000250163">
    <property type="component" value="Chromosome MORIYA"/>
</dbReference>